<dbReference type="AlphaFoldDB" id="A0A848EIX4"/>
<evidence type="ECO:0000259" key="1">
    <source>
        <dbReference type="Pfam" id="PF13340"/>
    </source>
</evidence>
<dbReference type="InterPro" id="IPR025161">
    <property type="entry name" value="IS402-like_dom"/>
</dbReference>
<dbReference type="Proteomes" id="UP000548582">
    <property type="component" value="Unassembled WGS sequence"/>
</dbReference>
<dbReference type="RefSeq" id="WP_170055543.1">
    <property type="nucleotide sequence ID" value="NZ_JABBKX010000007.1"/>
</dbReference>
<sequence length="189" mass="21538">MPAALAPHPFRPLTDAEYALLSRHLPPTEGRPGRPPQDRRRTLNAIFWIACSKGPWKDLPPEYGRADTASRTLRRWAKSGHMDLLLTQVANRGPRDVVLRNLAWRICRAWRRISRVVRLSQLLLAKRLGLQPALPAEPHYLPDPDLSEIVQAKVRVAFERMHQQPPGVFGALARLIGRAGGTPRRWRLR</sequence>
<keyword evidence="3" id="KW-1185">Reference proteome</keyword>
<evidence type="ECO:0000313" key="3">
    <source>
        <dbReference type="Proteomes" id="UP000548582"/>
    </source>
</evidence>
<proteinExistence type="predicted"/>
<reference evidence="2 3" key="1">
    <citation type="submission" date="2020-03" db="EMBL/GenBank/DDBJ databases">
        <authorList>
            <person name="Sun Q."/>
        </authorList>
    </citation>
    <scope>NUCLEOTIDE SEQUENCE [LARGE SCALE GENOMIC DNA]</scope>
    <source>
        <strain evidence="2 3">JC162</strain>
    </source>
</reference>
<dbReference type="Pfam" id="PF13340">
    <property type="entry name" value="DUF4096"/>
    <property type="match status" value="1"/>
</dbReference>
<dbReference type="InterPro" id="IPR052909">
    <property type="entry name" value="Transposase_6_like"/>
</dbReference>
<organism evidence="2 3">
    <name type="scientific">Neoroseomonas marina</name>
    <dbReference type="NCBI Taxonomy" id="1232220"/>
    <lineage>
        <taxon>Bacteria</taxon>
        <taxon>Pseudomonadati</taxon>
        <taxon>Pseudomonadota</taxon>
        <taxon>Alphaproteobacteria</taxon>
        <taxon>Acetobacterales</taxon>
        <taxon>Acetobacteraceae</taxon>
        <taxon>Neoroseomonas</taxon>
    </lineage>
</organism>
<dbReference type="EMBL" id="JABBKX010000007">
    <property type="protein sequence ID" value="NMJ43343.1"/>
    <property type="molecule type" value="Genomic_DNA"/>
</dbReference>
<gene>
    <name evidence="2" type="ORF">GWK16_18990</name>
</gene>
<evidence type="ECO:0000313" key="2">
    <source>
        <dbReference type="EMBL" id="NMJ43343.1"/>
    </source>
</evidence>
<accession>A0A848EIX4</accession>
<dbReference type="PANTHER" id="PTHR46637">
    <property type="entry name" value="TIS1421-TRANSPOSASE PROTEIN A"/>
    <property type="match status" value="1"/>
</dbReference>
<feature type="domain" description="Insertion element IS402-like" evidence="1">
    <location>
        <begin position="13"/>
        <end position="84"/>
    </location>
</feature>
<protein>
    <submittedName>
        <fullName evidence="2">Transposase</fullName>
    </submittedName>
</protein>
<comment type="caution">
    <text evidence="2">The sequence shown here is derived from an EMBL/GenBank/DDBJ whole genome shotgun (WGS) entry which is preliminary data.</text>
</comment>
<dbReference type="PANTHER" id="PTHR46637:SF1">
    <property type="entry name" value="BLL5188 PROTEIN"/>
    <property type="match status" value="1"/>
</dbReference>
<name>A0A848EIX4_9PROT</name>